<sequence>MFFLKLLAWIWLVGFASGAGVLPDDEVESLQVIARSLGKRDWNFSVDPCSGLSGWVTQNPVKGFENAVTCNCTFANNTVCHIVSIHAQGIDKATVVPNNSTDKGTRMYRVYAWVLPEFSERYFTQVVFGLPDPYWDWGCNIPVGTYEPYKYMHLEICRVRSKSDPGTSNGRILVGRTRIRLPKPGCRVSGGYELVVPNESGCIAEGHIVVAMKTLPVKPIYI</sequence>
<dbReference type="EMBL" id="WHWC01000003">
    <property type="protein sequence ID" value="KAG8386455.1"/>
    <property type="molecule type" value="Genomic_DNA"/>
</dbReference>
<name>A0AAV6Y4R4_9LAMI</name>
<dbReference type="Proteomes" id="UP000826271">
    <property type="component" value="Unassembled WGS sequence"/>
</dbReference>
<keyword evidence="1" id="KW-0732">Signal</keyword>
<comment type="caution">
    <text evidence="2">The sequence shown here is derived from an EMBL/GenBank/DDBJ whole genome shotgun (WGS) entry which is preliminary data.</text>
</comment>
<evidence type="ECO:0000313" key="2">
    <source>
        <dbReference type="EMBL" id="KAG8386455.1"/>
    </source>
</evidence>
<keyword evidence="3" id="KW-1185">Reference proteome</keyword>
<evidence type="ECO:0000256" key="1">
    <source>
        <dbReference type="SAM" id="SignalP"/>
    </source>
</evidence>
<evidence type="ECO:0000313" key="3">
    <source>
        <dbReference type="Proteomes" id="UP000826271"/>
    </source>
</evidence>
<reference evidence="2" key="1">
    <citation type="submission" date="2019-10" db="EMBL/GenBank/DDBJ databases">
        <authorList>
            <person name="Zhang R."/>
            <person name="Pan Y."/>
            <person name="Wang J."/>
            <person name="Ma R."/>
            <person name="Yu S."/>
        </authorList>
    </citation>
    <scope>NUCLEOTIDE SEQUENCE</scope>
    <source>
        <strain evidence="2">LA-IB0</strain>
        <tissue evidence="2">Leaf</tissue>
    </source>
</reference>
<feature type="signal peptide" evidence="1">
    <location>
        <begin position="1"/>
        <end position="18"/>
    </location>
</feature>
<gene>
    <name evidence="2" type="ORF">BUALT_Bualt03G0150500</name>
</gene>
<accession>A0AAV6Y4R4</accession>
<protein>
    <submittedName>
        <fullName evidence="2">Uncharacterized protein</fullName>
    </submittedName>
</protein>
<feature type="chain" id="PRO_5043316606" evidence="1">
    <location>
        <begin position="19"/>
        <end position="222"/>
    </location>
</feature>
<dbReference type="PANTHER" id="PTHR38365">
    <property type="entry name" value="C2 DOMAIN-CONTAINING PROTEIN-RELATED"/>
    <property type="match status" value="1"/>
</dbReference>
<organism evidence="2 3">
    <name type="scientific">Buddleja alternifolia</name>
    <dbReference type="NCBI Taxonomy" id="168488"/>
    <lineage>
        <taxon>Eukaryota</taxon>
        <taxon>Viridiplantae</taxon>
        <taxon>Streptophyta</taxon>
        <taxon>Embryophyta</taxon>
        <taxon>Tracheophyta</taxon>
        <taxon>Spermatophyta</taxon>
        <taxon>Magnoliopsida</taxon>
        <taxon>eudicotyledons</taxon>
        <taxon>Gunneridae</taxon>
        <taxon>Pentapetalae</taxon>
        <taxon>asterids</taxon>
        <taxon>lamiids</taxon>
        <taxon>Lamiales</taxon>
        <taxon>Scrophulariaceae</taxon>
        <taxon>Buddlejeae</taxon>
        <taxon>Buddleja</taxon>
    </lineage>
</organism>
<dbReference type="PANTHER" id="PTHR38365:SF1">
    <property type="entry name" value="C2 DOMAIN-CONTAINING PROTEIN"/>
    <property type="match status" value="1"/>
</dbReference>
<proteinExistence type="predicted"/>
<dbReference type="AlphaFoldDB" id="A0AAV6Y4R4"/>